<feature type="domain" description="Zinc-finger" evidence="6">
    <location>
        <begin position="279"/>
        <end position="373"/>
    </location>
</feature>
<feature type="region of interest" description="Disordered" evidence="5">
    <location>
        <begin position="216"/>
        <end position="242"/>
    </location>
</feature>
<keyword evidence="8" id="KW-1185">Reference proteome</keyword>
<evidence type="ECO:0000256" key="2">
    <source>
        <dbReference type="ARBA" id="ARBA00023015"/>
    </source>
</evidence>
<feature type="region of interest" description="Disordered" evidence="5">
    <location>
        <begin position="568"/>
        <end position="587"/>
    </location>
</feature>
<feature type="compositionally biased region" description="Pro residues" evidence="5">
    <location>
        <begin position="228"/>
        <end position="240"/>
    </location>
</feature>
<dbReference type="InterPro" id="IPR018866">
    <property type="entry name" value="Znf-4CXXC_R1"/>
</dbReference>
<name>A0A5A8CKF1_CAFRO</name>
<evidence type="ECO:0000259" key="6">
    <source>
        <dbReference type="Pfam" id="PF10497"/>
    </source>
</evidence>
<feature type="region of interest" description="Disordered" evidence="5">
    <location>
        <begin position="448"/>
        <end position="523"/>
    </location>
</feature>
<feature type="region of interest" description="Disordered" evidence="5">
    <location>
        <begin position="717"/>
        <end position="740"/>
    </location>
</feature>
<keyword evidence="4" id="KW-0539">Nucleus</keyword>
<evidence type="ECO:0000256" key="1">
    <source>
        <dbReference type="ARBA" id="ARBA00004123"/>
    </source>
</evidence>
<evidence type="ECO:0000256" key="3">
    <source>
        <dbReference type="ARBA" id="ARBA00023163"/>
    </source>
</evidence>
<accession>A0A5A8CKF1</accession>
<keyword evidence="2" id="KW-0805">Transcription regulation</keyword>
<feature type="compositionally biased region" description="Low complexity" evidence="5">
    <location>
        <begin position="163"/>
        <end position="181"/>
    </location>
</feature>
<organism evidence="7 8">
    <name type="scientific">Cafeteria roenbergensis</name>
    <name type="common">Marine flagellate</name>
    <dbReference type="NCBI Taxonomy" id="33653"/>
    <lineage>
        <taxon>Eukaryota</taxon>
        <taxon>Sar</taxon>
        <taxon>Stramenopiles</taxon>
        <taxon>Bigyra</taxon>
        <taxon>Opalozoa</taxon>
        <taxon>Bicosoecida</taxon>
        <taxon>Cafeteriaceae</taxon>
        <taxon>Cafeteria</taxon>
    </lineage>
</organism>
<feature type="compositionally biased region" description="Low complexity" evidence="5">
    <location>
        <begin position="577"/>
        <end position="587"/>
    </location>
</feature>
<evidence type="ECO:0000256" key="4">
    <source>
        <dbReference type="ARBA" id="ARBA00023242"/>
    </source>
</evidence>
<feature type="compositionally biased region" description="Low complexity" evidence="5">
    <location>
        <begin position="1048"/>
        <end position="1146"/>
    </location>
</feature>
<dbReference type="EMBL" id="VLTN01000021">
    <property type="protein sequence ID" value="KAA0152301.1"/>
    <property type="molecule type" value="Genomic_DNA"/>
</dbReference>
<comment type="subcellular location">
    <subcellularLocation>
        <location evidence="1">Nucleus</location>
    </subcellularLocation>
</comment>
<evidence type="ECO:0000313" key="8">
    <source>
        <dbReference type="Proteomes" id="UP000323011"/>
    </source>
</evidence>
<sequence>MDVSFSGGLFDAFDGNEWQRLDGNASAIVRRRDFRSYEFVVCSSNGAEFPLEIGCGDPVEVDERQRSALWPQARFVFANTDDLRAFQETFKLASDFFQMQLLRETLLTSHGFDAAALPPLVACEPRPTVGKPTISPDHALRSSSASPAHRGQGAGRWNKQSDALPPAGAAAAAAGGDTPAASPVGQQLSESERRALAKVALPPFSLAVRALLDAQGDAPDECPEGEDPPPGASPRAPPDAAPDLASLALRTMVPLCEVAGDPWAATDPHVASLFGGWGVCHCCGYRRALVARCPHTVSRGAHAAAGTRHTYCAGCLQRGLGADYHALRTGLLQWRCPVCTGACPCTACSTINGGVRPFRFHYAACVDTGMLSVEAGGAARRGLSEPLLFPGTASQYPGGSVYDPQPGELTGPDMVVSRRYAQRLQEAGIPPPAHLSKAAGTPLAALAATAPPPDAASGHEKGAGSKLGRRPRRLSAQGFGTTGRRKPAAASAGRKPKPGGPDLTPSSAGAASELGADDDGISPSASDLDSLLGLDAFASAGSTSSRGGGRKRLAAAKATRAIVHAAQGIQVAPARPPAAEASRSQPAATPAASAAALAVKLWQERLGRPLNDADRDAVLAQCTGAITPLTKGLSPPPGVAELYATPAVLEPGGGCAIPGLNVTLADGLIGVSGTGPSAVNAQRIASALLETFGGPDLISALTPGAALAAAASTGGKRSPSAATASAAPPQSSGGAKSKHGLGPVLDAAKAASDRVLSKGALLCPAGTPGADAERLLTALQAVLPDSPRPWALNVVHGRGSTSMASLFCPAAAQSAKTPTAAAVQSGASLAPLRCVLCDQGESRARSRRRSVAVHPLMPIRASGRPVIICDQCEQRVLDTRAWAASQGLIHGEDGMEELCSLCGAGTPQLPTKLTLCSARVCVRGLCEACMDMVVDTAKGPRNVRVQEEWLCPPCAATSALEMHGLELLQYYARTPREGVAPLSKLGAVSRAELSLAQLRRSLKRPRSSDLAVSGPPKTKRARGAGDSTPASQEAAAAVPKKRGRPKGGSKAAAAAAAAAGGAPDANPGAAAAARGGAASPSSAGAATPGSRKGKQSQSKQRGRRAGSSSRGRTPQRGSQAVAAPASGAPSGASGAPEPAAGSQPGQSVALDPGLQAAVEGLVRQQEAAIQMASWQLQQARAQAAASGLPDSECNALLENVEAPPLDEVFPLVRATPAVLAVVNAVGAISNELGQQLTLATLHRSRVAIFLQRQVATVLGAIDGPAAAGAASAAESAPDGDGSTS</sequence>
<reference evidence="7 8" key="1">
    <citation type="submission" date="2019-07" db="EMBL/GenBank/DDBJ databases">
        <title>Genomes of Cafeteria roenbergensis.</title>
        <authorList>
            <person name="Fischer M.G."/>
            <person name="Hackl T."/>
            <person name="Roman M."/>
        </authorList>
    </citation>
    <scope>NUCLEOTIDE SEQUENCE [LARGE SCALE GENOMIC DNA]</scope>
    <source>
        <strain evidence="7 8">BVI</strain>
    </source>
</reference>
<gene>
    <name evidence="7" type="ORF">FNF29_03867</name>
</gene>
<evidence type="ECO:0000313" key="7">
    <source>
        <dbReference type="EMBL" id="KAA0152301.1"/>
    </source>
</evidence>
<keyword evidence="3" id="KW-0804">Transcription</keyword>
<comment type="caution">
    <text evidence="7">The sequence shown here is derived from an EMBL/GenBank/DDBJ whole genome shotgun (WGS) entry which is preliminary data.</text>
</comment>
<proteinExistence type="predicted"/>
<dbReference type="GO" id="GO:0005634">
    <property type="term" value="C:nucleus"/>
    <property type="evidence" value="ECO:0007669"/>
    <property type="project" value="UniProtKB-SubCell"/>
</dbReference>
<evidence type="ECO:0000256" key="5">
    <source>
        <dbReference type="SAM" id="MobiDB-lite"/>
    </source>
</evidence>
<dbReference type="Pfam" id="PF10497">
    <property type="entry name" value="zf-4CXXC_R1"/>
    <property type="match status" value="1"/>
</dbReference>
<dbReference type="Proteomes" id="UP000323011">
    <property type="component" value="Unassembled WGS sequence"/>
</dbReference>
<feature type="compositionally biased region" description="Acidic residues" evidence="5">
    <location>
        <begin position="218"/>
        <end position="227"/>
    </location>
</feature>
<protein>
    <recommendedName>
        <fullName evidence="6">Zinc-finger domain-containing protein</fullName>
    </recommendedName>
</protein>
<feature type="compositionally biased region" description="Low complexity" evidence="5">
    <location>
        <begin position="717"/>
        <end position="735"/>
    </location>
</feature>
<feature type="region of interest" description="Disordered" evidence="5">
    <location>
        <begin position="127"/>
        <end position="189"/>
    </location>
</feature>
<feature type="region of interest" description="Disordered" evidence="5">
    <location>
        <begin position="999"/>
        <end position="1148"/>
    </location>
</feature>